<evidence type="ECO:0000313" key="2">
    <source>
        <dbReference type="Proteomes" id="UP000268070"/>
    </source>
</evidence>
<dbReference type="Proteomes" id="UP000268070">
    <property type="component" value="Chromosome"/>
</dbReference>
<protein>
    <recommendedName>
        <fullName evidence="3">DUF4376 domain-containing protein</fullName>
    </recommendedName>
</protein>
<dbReference type="AlphaFoldDB" id="A0A3G2HWS8"/>
<evidence type="ECO:0008006" key="3">
    <source>
        <dbReference type="Google" id="ProtNLM"/>
    </source>
</evidence>
<proteinExistence type="predicted"/>
<gene>
    <name evidence="1" type="ORF">D3M96_14190</name>
</gene>
<dbReference type="KEGG" id="aaqu:D3M96_14190"/>
<sequence length="231" mass="24679">MSNFQTDSLGVLNGQSPYAEKGFGDVAVAPPADIPAGQVARWVSTVDRYALEYGDAGTGAWELVDDNRQATLYTADGEYSLGTVHNGQEYDGLGPLPAWLSTDAPAAPEPTLSDLRELQLAQVNAGFELAAVALTTGYPEAERLTWPVQQAEALAWAADQTAPTPYLDGLAAARGIAVEDMRQKTLDQAQLFLRSSQQLVGTRQRLRDQIYAAKTAKAVKAVVWPESGGQA</sequence>
<name>A0A3G2HWS8_9BURK</name>
<dbReference type="OrthoDB" id="8657139at2"/>
<dbReference type="EMBL" id="CP032153">
    <property type="protein sequence ID" value="AYN21580.1"/>
    <property type="molecule type" value="Genomic_DNA"/>
</dbReference>
<reference evidence="1 2" key="1">
    <citation type="submission" date="2018-09" db="EMBL/GenBank/DDBJ databases">
        <title>Complete genome sequence of the hydrocarbonoclastic bacterium Alcaligenes aquatilis QD168, isolated from a crude-oil polluted marine sediment of Central Chile.</title>
        <authorList>
            <person name="Duran R.E."/>
            <person name="Barra B."/>
            <person name="Salva-Serra F."/>
            <person name="Mendez V."/>
            <person name="Moore E.R.B."/>
            <person name="Seeger M."/>
        </authorList>
    </citation>
    <scope>NUCLEOTIDE SEQUENCE [LARGE SCALE GENOMIC DNA]</scope>
    <source>
        <strain evidence="1 2">QD168</strain>
    </source>
</reference>
<evidence type="ECO:0000313" key="1">
    <source>
        <dbReference type="EMBL" id="AYN21580.1"/>
    </source>
</evidence>
<organism evidence="1 2">
    <name type="scientific">Alcaligenes aquatilis</name>
    <dbReference type="NCBI Taxonomy" id="323284"/>
    <lineage>
        <taxon>Bacteria</taxon>
        <taxon>Pseudomonadati</taxon>
        <taxon>Pseudomonadota</taxon>
        <taxon>Betaproteobacteria</taxon>
        <taxon>Burkholderiales</taxon>
        <taxon>Alcaligenaceae</taxon>
        <taxon>Alcaligenes</taxon>
    </lineage>
</organism>
<dbReference type="RefSeq" id="WP_121739307.1">
    <property type="nucleotide sequence ID" value="NZ_CP032153.1"/>
</dbReference>
<accession>A0A3G2HWS8</accession>